<keyword evidence="3 9" id="KW-0812">Transmembrane</keyword>
<keyword evidence="5" id="KW-0677">Repeat</keyword>
<evidence type="ECO:0000256" key="4">
    <source>
        <dbReference type="ARBA" id="ARBA00022729"/>
    </source>
</evidence>
<evidence type="ECO:0000256" key="3">
    <source>
        <dbReference type="ARBA" id="ARBA00022692"/>
    </source>
</evidence>
<evidence type="ECO:0000256" key="8">
    <source>
        <dbReference type="ARBA" id="ARBA00023180"/>
    </source>
</evidence>
<proteinExistence type="predicted"/>
<dbReference type="Gene3D" id="3.80.10.10">
    <property type="entry name" value="Ribonuclease Inhibitor"/>
    <property type="match status" value="1"/>
</dbReference>
<evidence type="ECO:0000256" key="7">
    <source>
        <dbReference type="ARBA" id="ARBA00023136"/>
    </source>
</evidence>
<evidence type="ECO:0000259" key="10">
    <source>
        <dbReference type="Pfam" id="PF08263"/>
    </source>
</evidence>
<feature type="transmembrane region" description="Helical" evidence="9">
    <location>
        <begin position="107"/>
        <end position="129"/>
    </location>
</feature>
<dbReference type="PANTHER" id="PTHR48063">
    <property type="entry name" value="LRR RECEPTOR-LIKE KINASE"/>
    <property type="match status" value="1"/>
</dbReference>
<evidence type="ECO:0000256" key="5">
    <source>
        <dbReference type="ARBA" id="ARBA00022737"/>
    </source>
</evidence>
<keyword evidence="7 9" id="KW-0472">Membrane</keyword>
<keyword evidence="12" id="KW-1185">Reference proteome</keyword>
<reference evidence="11 12" key="1">
    <citation type="journal article" date="2017" name="Nat. Commun.">
        <title>Genome assembly with in vitro proximity ligation data and whole-genome triplication in lettuce.</title>
        <authorList>
            <person name="Reyes-Chin-Wo S."/>
            <person name="Wang Z."/>
            <person name="Yang X."/>
            <person name="Kozik A."/>
            <person name="Arikit S."/>
            <person name="Song C."/>
            <person name="Xia L."/>
            <person name="Froenicke L."/>
            <person name="Lavelle D.O."/>
            <person name="Truco M.J."/>
            <person name="Xia R."/>
            <person name="Zhu S."/>
            <person name="Xu C."/>
            <person name="Xu H."/>
            <person name="Xu X."/>
            <person name="Cox K."/>
            <person name="Korf I."/>
            <person name="Meyers B.C."/>
            <person name="Michelmore R.W."/>
        </authorList>
    </citation>
    <scope>NUCLEOTIDE SEQUENCE [LARGE SCALE GENOMIC DNA]</scope>
    <source>
        <strain evidence="12">cv. Salinas</strain>
        <tissue evidence="11">Seedlings</tissue>
    </source>
</reference>
<keyword evidence="4" id="KW-0732">Signal</keyword>
<evidence type="ECO:0000256" key="9">
    <source>
        <dbReference type="SAM" id="Phobius"/>
    </source>
</evidence>
<gene>
    <name evidence="11" type="ORF">LSAT_V11C800410220</name>
</gene>
<sequence length="133" mass="14947">MYFPDQNWSGLGIHLIFICAFLFASTYSCLGVGNISAIFSKKEQVSLLMFKHSVQDDYGMLSSWVGNECCMWGGIKCDGVTGNVQHLHLRGDYYNYYYITTNKVSSFVAPGSWHVLLVNYILILCIFSLDSAS</sequence>
<dbReference type="EMBL" id="NBSK02000008">
    <property type="protein sequence ID" value="KAJ0194495.1"/>
    <property type="molecule type" value="Genomic_DNA"/>
</dbReference>
<keyword evidence="8" id="KW-0325">Glycoprotein</keyword>
<dbReference type="AlphaFoldDB" id="A0A9R1UV94"/>
<comment type="subcellular location">
    <subcellularLocation>
        <location evidence="1">Membrane</location>
        <topology evidence="1">Single-pass type I membrane protein</topology>
    </subcellularLocation>
</comment>
<evidence type="ECO:0000313" key="12">
    <source>
        <dbReference type="Proteomes" id="UP000235145"/>
    </source>
</evidence>
<dbReference type="Proteomes" id="UP000235145">
    <property type="component" value="Unassembled WGS sequence"/>
</dbReference>
<evidence type="ECO:0000256" key="1">
    <source>
        <dbReference type="ARBA" id="ARBA00004479"/>
    </source>
</evidence>
<feature type="domain" description="Leucine-rich repeat-containing N-terminal plant-type" evidence="10">
    <location>
        <begin position="45"/>
        <end position="78"/>
    </location>
</feature>
<feature type="transmembrane region" description="Helical" evidence="9">
    <location>
        <begin position="12"/>
        <end position="39"/>
    </location>
</feature>
<keyword evidence="6 9" id="KW-1133">Transmembrane helix</keyword>
<protein>
    <recommendedName>
        <fullName evidence="10">Leucine-rich repeat-containing N-terminal plant-type domain-containing protein</fullName>
    </recommendedName>
</protein>
<accession>A0A9R1UV94</accession>
<dbReference type="Pfam" id="PF08263">
    <property type="entry name" value="LRRNT_2"/>
    <property type="match status" value="1"/>
</dbReference>
<organism evidence="11 12">
    <name type="scientific">Lactuca sativa</name>
    <name type="common">Garden lettuce</name>
    <dbReference type="NCBI Taxonomy" id="4236"/>
    <lineage>
        <taxon>Eukaryota</taxon>
        <taxon>Viridiplantae</taxon>
        <taxon>Streptophyta</taxon>
        <taxon>Embryophyta</taxon>
        <taxon>Tracheophyta</taxon>
        <taxon>Spermatophyta</taxon>
        <taxon>Magnoliopsida</taxon>
        <taxon>eudicotyledons</taxon>
        <taxon>Gunneridae</taxon>
        <taxon>Pentapetalae</taxon>
        <taxon>asterids</taxon>
        <taxon>campanulids</taxon>
        <taxon>Asterales</taxon>
        <taxon>Asteraceae</taxon>
        <taxon>Cichorioideae</taxon>
        <taxon>Cichorieae</taxon>
        <taxon>Lactucinae</taxon>
        <taxon>Lactuca</taxon>
    </lineage>
</organism>
<evidence type="ECO:0000313" key="11">
    <source>
        <dbReference type="EMBL" id="KAJ0194495.1"/>
    </source>
</evidence>
<dbReference type="InterPro" id="IPR046956">
    <property type="entry name" value="RLP23-like"/>
</dbReference>
<keyword evidence="2" id="KW-0433">Leucine-rich repeat</keyword>
<name>A0A9R1UV94_LACSA</name>
<evidence type="ECO:0000256" key="2">
    <source>
        <dbReference type="ARBA" id="ARBA00022614"/>
    </source>
</evidence>
<dbReference type="GO" id="GO:0016020">
    <property type="term" value="C:membrane"/>
    <property type="evidence" value="ECO:0007669"/>
    <property type="project" value="UniProtKB-SubCell"/>
</dbReference>
<dbReference type="InterPro" id="IPR013210">
    <property type="entry name" value="LRR_N_plant-typ"/>
</dbReference>
<evidence type="ECO:0000256" key="6">
    <source>
        <dbReference type="ARBA" id="ARBA00022989"/>
    </source>
</evidence>
<dbReference type="PANTHER" id="PTHR48063:SF106">
    <property type="entry name" value="LEUCINE-RICH REPEAT DOMAIN, L DOMAIN-LIKE PROTEIN-RELATED"/>
    <property type="match status" value="1"/>
</dbReference>
<comment type="caution">
    <text evidence="11">The sequence shown here is derived from an EMBL/GenBank/DDBJ whole genome shotgun (WGS) entry which is preliminary data.</text>
</comment>
<dbReference type="InterPro" id="IPR032675">
    <property type="entry name" value="LRR_dom_sf"/>
</dbReference>